<accession>A0A511QM61</accession>
<reference evidence="2 3" key="1">
    <citation type="submission" date="2019-07" db="EMBL/GenBank/DDBJ databases">
        <title>Whole genome shotgun sequence of Vibrio superstes NBRC 103154.</title>
        <authorList>
            <person name="Hosoyama A."/>
            <person name="Uohara A."/>
            <person name="Ohji S."/>
            <person name="Ichikawa N."/>
        </authorList>
    </citation>
    <scope>NUCLEOTIDE SEQUENCE [LARGE SCALE GENOMIC DNA]</scope>
    <source>
        <strain evidence="2 3">NBRC 103154</strain>
    </source>
</reference>
<evidence type="ECO:0000259" key="1">
    <source>
        <dbReference type="Pfam" id="PF07883"/>
    </source>
</evidence>
<dbReference type="Gene3D" id="2.60.120.10">
    <property type="entry name" value="Jelly Rolls"/>
    <property type="match status" value="1"/>
</dbReference>
<dbReference type="InterPro" id="IPR011051">
    <property type="entry name" value="RmlC_Cupin_sf"/>
</dbReference>
<gene>
    <name evidence="2" type="ORF">VSU01S_03110</name>
</gene>
<proteinExistence type="predicted"/>
<organism evidence="2 3">
    <name type="scientific">Vibrio superstes NBRC 103154</name>
    <dbReference type="NCBI Taxonomy" id="1219062"/>
    <lineage>
        <taxon>Bacteria</taxon>
        <taxon>Pseudomonadati</taxon>
        <taxon>Pseudomonadota</taxon>
        <taxon>Gammaproteobacteria</taxon>
        <taxon>Vibrionales</taxon>
        <taxon>Vibrionaceae</taxon>
        <taxon>Vibrio</taxon>
    </lineage>
</organism>
<dbReference type="PANTHER" id="PTHR38599:SF1">
    <property type="entry name" value="CUPIN DOMAIN PROTEIN (AFU_ORTHOLOGUE AFUA_3G13620)"/>
    <property type="match status" value="1"/>
</dbReference>
<evidence type="ECO:0000313" key="3">
    <source>
        <dbReference type="Proteomes" id="UP000321113"/>
    </source>
</evidence>
<feature type="domain" description="Cupin type-2" evidence="1">
    <location>
        <begin position="50"/>
        <end position="109"/>
    </location>
</feature>
<dbReference type="InterPro" id="IPR014710">
    <property type="entry name" value="RmlC-like_jellyroll"/>
</dbReference>
<dbReference type="SUPFAM" id="SSF51182">
    <property type="entry name" value="RmlC-like cupins"/>
    <property type="match status" value="1"/>
</dbReference>
<protein>
    <submittedName>
        <fullName evidence="2">Cupin</fullName>
    </submittedName>
</protein>
<dbReference type="Proteomes" id="UP000321113">
    <property type="component" value="Unassembled WGS sequence"/>
</dbReference>
<comment type="caution">
    <text evidence="2">The sequence shown here is derived from an EMBL/GenBank/DDBJ whole genome shotgun (WGS) entry which is preliminary data.</text>
</comment>
<name>A0A511QM61_9VIBR</name>
<evidence type="ECO:0000313" key="2">
    <source>
        <dbReference type="EMBL" id="GEM78066.1"/>
    </source>
</evidence>
<dbReference type="EMBL" id="BJXK01000001">
    <property type="protein sequence ID" value="GEM78066.1"/>
    <property type="molecule type" value="Genomic_DNA"/>
</dbReference>
<dbReference type="Pfam" id="PF07883">
    <property type="entry name" value="Cupin_2"/>
    <property type="match status" value="1"/>
</dbReference>
<dbReference type="AlphaFoldDB" id="A0A511QM61"/>
<sequence>MIKLMIKGFNLLVLICTSFIGAASEKVKLENLLLAELHGSPGTEVIISKVYIPPNTSLPKHWHPGEEFAYILSGSVTLWQEGKEDIVINEGEVAQVPFQQVHTAITGDSGASIIVFRVHEKGKPQRVKVD</sequence>
<keyword evidence="3" id="KW-1185">Reference proteome</keyword>
<dbReference type="PANTHER" id="PTHR38599">
    <property type="entry name" value="CUPIN DOMAIN PROTEIN (AFU_ORTHOLOGUE AFUA_3G13620)"/>
    <property type="match status" value="1"/>
</dbReference>
<dbReference type="InterPro" id="IPR013096">
    <property type="entry name" value="Cupin_2"/>
</dbReference>